<name>A0A419N1P9_9GAMM</name>
<dbReference type="AlphaFoldDB" id="A0A419N1P9"/>
<reference evidence="1 2" key="1">
    <citation type="submission" date="2018-09" db="EMBL/GenBank/DDBJ databases">
        <authorList>
            <person name="Le Fleche-Mateos A."/>
        </authorList>
    </citation>
    <scope>NUCLEOTIDE SEQUENCE [LARGE SCALE GENOMIC DNA]</scope>
    <source>
        <strain evidence="1 2">DSM 27399</strain>
    </source>
</reference>
<dbReference type="OrthoDB" id="9909640at2"/>
<accession>A0A419N1P9</accession>
<organism evidence="1 2">
    <name type="scientific">Rahnella woolbedingensis</name>
    <dbReference type="NCBI Taxonomy" id="1510574"/>
    <lineage>
        <taxon>Bacteria</taxon>
        <taxon>Pseudomonadati</taxon>
        <taxon>Pseudomonadota</taxon>
        <taxon>Gammaproteobacteria</taxon>
        <taxon>Enterobacterales</taxon>
        <taxon>Yersiniaceae</taxon>
        <taxon>Rahnella</taxon>
    </lineage>
</organism>
<evidence type="ECO:0000313" key="1">
    <source>
        <dbReference type="EMBL" id="RJT30458.1"/>
    </source>
</evidence>
<proteinExistence type="predicted"/>
<dbReference type="EMBL" id="RAHH01000072">
    <property type="protein sequence ID" value="RJT30458.1"/>
    <property type="molecule type" value="Genomic_DNA"/>
</dbReference>
<keyword evidence="2" id="KW-1185">Reference proteome</keyword>
<gene>
    <name evidence="1" type="ORF">D6C13_25160</name>
</gene>
<protein>
    <submittedName>
        <fullName evidence="1">Uncharacterized protein</fullName>
    </submittedName>
</protein>
<dbReference type="RefSeq" id="WP_120135326.1">
    <property type="nucleotide sequence ID" value="NZ_RAHH01000072.1"/>
</dbReference>
<evidence type="ECO:0000313" key="2">
    <source>
        <dbReference type="Proteomes" id="UP000284908"/>
    </source>
</evidence>
<comment type="caution">
    <text evidence="1">The sequence shown here is derived from an EMBL/GenBank/DDBJ whole genome shotgun (WGS) entry which is preliminary data.</text>
</comment>
<dbReference type="Proteomes" id="UP000284908">
    <property type="component" value="Unassembled WGS sequence"/>
</dbReference>
<sequence>MTDLSKKELFAMLVKYRPESAEYRAALRLLEMKQSLVLLYAISDRSGSVFLDGEGCVAAEASALKQTVRALNEQFHTREFRVVPLCVAQNVKK</sequence>